<protein>
    <submittedName>
        <fullName evidence="1">Uncharacterized protein</fullName>
    </submittedName>
</protein>
<dbReference type="AlphaFoldDB" id="A0A9P7EP41"/>
<dbReference type="OrthoDB" id="10039611at2759"/>
<dbReference type="EMBL" id="JABBWG010000002">
    <property type="protein sequence ID" value="KAG1826249.1"/>
    <property type="molecule type" value="Genomic_DNA"/>
</dbReference>
<gene>
    <name evidence="1" type="ORF">BJ212DRAFT_1475583</name>
</gene>
<dbReference type="Proteomes" id="UP000807769">
    <property type="component" value="Unassembled WGS sequence"/>
</dbReference>
<sequence length="149" mass="16563">MLADYGWLQSNLKDGAETAHVLFKAGKGWDGYFTTDNIIAHANLVMDILEKHFPNDDHILIFDNMTTHMKHPDDAPTACDMTKNPSKTWGAVVTVKDTCGNVMHNTEGKLLKTKVCLTDTHLTNGSPQSFCFPEGHDKAGWFKGMVQIL</sequence>
<dbReference type="RefSeq" id="XP_041199502.1">
    <property type="nucleotide sequence ID" value="XM_041339250.1"/>
</dbReference>
<dbReference type="GeneID" id="64633266"/>
<accession>A0A9P7EP41</accession>
<proteinExistence type="predicted"/>
<reference evidence="1" key="1">
    <citation type="journal article" date="2020" name="New Phytol.">
        <title>Comparative genomics reveals dynamic genome evolution in host specialist ectomycorrhizal fungi.</title>
        <authorList>
            <person name="Lofgren L.A."/>
            <person name="Nguyen N.H."/>
            <person name="Vilgalys R."/>
            <person name="Ruytinx J."/>
            <person name="Liao H.L."/>
            <person name="Branco S."/>
            <person name="Kuo A."/>
            <person name="LaButti K."/>
            <person name="Lipzen A."/>
            <person name="Andreopoulos W."/>
            <person name="Pangilinan J."/>
            <person name="Riley R."/>
            <person name="Hundley H."/>
            <person name="Na H."/>
            <person name="Barry K."/>
            <person name="Grigoriev I.V."/>
            <person name="Stajich J.E."/>
            <person name="Kennedy P.G."/>
        </authorList>
    </citation>
    <scope>NUCLEOTIDE SEQUENCE</scope>
    <source>
        <strain evidence="1">MN1</strain>
    </source>
</reference>
<organism evidence="1 2">
    <name type="scientific">Suillus subaureus</name>
    <dbReference type="NCBI Taxonomy" id="48587"/>
    <lineage>
        <taxon>Eukaryota</taxon>
        <taxon>Fungi</taxon>
        <taxon>Dikarya</taxon>
        <taxon>Basidiomycota</taxon>
        <taxon>Agaricomycotina</taxon>
        <taxon>Agaricomycetes</taxon>
        <taxon>Agaricomycetidae</taxon>
        <taxon>Boletales</taxon>
        <taxon>Suillineae</taxon>
        <taxon>Suillaceae</taxon>
        <taxon>Suillus</taxon>
    </lineage>
</organism>
<comment type="caution">
    <text evidence="1">The sequence shown here is derived from an EMBL/GenBank/DDBJ whole genome shotgun (WGS) entry which is preliminary data.</text>
</comment>
<keyword evidence="2" id="KW-1185">Reference proteome</keyword>
<evidence type="ECO:0000313" key="1">
    <source>
        <dbReference type="EMBL" id="KAG1826249.1"/>
    </source>
</evidence>
<name>A0A9P7EP41_9AGAM</name>
<evidence type="ECO:0000313" key="2">
    <source>
        <dbReference type="Proteomes" id="UP000807769"/>
    </source>
</evidence>